<evidence type="ECO:0000259" key="3">
    <source>
        <dbReference type="Pfam" id="PF00501"/>
    </source>
</evidence>
<feature type="domain" description="AMP-binding enzyme C-terminal" evidence="4">
    <location>
        <begin position="434"/>
        <end position="510"/>
    </location>
</feature>
<dbReference type="Pfam" id="PF00501">
    <property type="entry name" value="AMP-binding"/>
    <property type="match status" value="1"/>
</dbReference>
<dbReference type="InterPro" id="IPR025110">
    <property type="entry name" value="AMP-bd_C"/>
</dbReference>
<gene>
    <name evidence="5" type="primary">ydiD</name>
    <name evidence="5" type="ORF">GCM10007096_11010</name>
</gene>
<dbReference type="Pfam" id="PF13193">
    <property type="entry name" value="AMP-binding_C"/>
    <property type="match status" value="1"/>
</dbReference>
<sequence>MVKSLILDKEPLFLETLKTVDPQKEAIVDLSNDTPIILNYGQLEELANRTAQGLLDKGIKPGDFVAYILPNSWEFVVTTLAVWKIGATSCPILPALRDHEVSFILNKSKSKILIVPEEYRNFKYKPMVDRMAPSLQYLESTVVVTTRDPHDKENRLGGLAKEEPNLEALKELHPTTYTNAQLLFTSGTTGEPKGVIHTHGALSFAVHAHTRTLRLTSEDNIWVPSPLAHQTGLLYGMIVALSLGAKQILQAVWNVDTARTAIEGYGATFVQAAMPFLADISRDAHPPKGLRIFVATGAAVPRQLAHDATEALECRVIGGWGSTESCLIAVGSPYSDDDREWGSDGRVIEGLEMKVTDEAGNELPRGEEGMYRVKSPALFKTYLDHHEWYEEAIDDQGFFITGDLATMDEDGYLNLTGRIKDIVNRGGEKIPVVELENILYGHENIKDIAIVGMPDPRLGERICAFVTLKEKSDFTLQDITSFLEAKGVAKIYWPEHLEFIDEQPRTASGKIQKYVLRNMIAEKVAAKA</sequence>
<dbReference type="InterPro" id="IPR000873">
    <property type="entry name" value="AMP-dep_synth/lig_dom"/>
</dbReference>
<accession>A0A8J3EL57</accession>
<evidence type="ECO:0000313" key="5">
    <source>
        <dbReference type="EMBL" id="GGH78108.1"/>
    </source>
</evidence>
<keyword evidence="2 5" id="KW-0436">Ligase</keyword>
<dbReference type="GO" id="GO:0031956">
    <property type="term" value="F:medium-chain fatty acid-CoA ligase activity"/>
    <property type="evidence" value="ECO:0007669"/>
    <property type="project" value="TreeGrafter"/>
</dbReference>
<reference evidence="5" key="1">
    <citation type="journal article" date="2014" name="Int. J. Syst. Evol. Microbiol.">
        <title>Complete genome sequence of Corynebacterium casei LMG S-19264T (=DSM 44701T), isolated from a smear-ripened cheese.</title>
        <authorList>
            <consortium name="US DOE Joint Genome Institute (JGI-PGF)"/>
            <person name="Walter F."/>
            <person name="Albersmeier A."/>
            <person name="Kalinowski J."/>
            <person name="Ruckert C."/>
        </authorList>
    </citation>
    <scope>NUCLEOTIDE SEQUENCE</scope>
    <source>
        <strain evidence="5">CGMCC 1.12777</strain>
    </source>
</reference>
<dbReference type="PROSITE" id="PS00455">
    <property type="entry name" value="AMP_BINDING"/>
    <property type="match status" value="1"/>
</dbReference>
<evidence type="ECO:0000313" key="6">
    <source>
        <dbReference type="Proteomes" id="UP000656813"/>
    </source>
</evidence>
<keyword evidence="6" id="KW-1185">Reference proteome</keyword>
<name>A0A8J3EL57_9BACL</name>
<proteinExistence type="inferred from homology"/>
<comment type="caution">
    <text evidence="5">The sequence shown here is derived from an EMBL/GenBank/DDBJ whole genome shotgun (WGS) entry which is preliminary data.</text>
</comment>
<dbReference type="FunFam" id="3.30.300.30:FF:000008">
    <property type="entry name" value="2,3-dihydroxybenzoate-AMP ligase"/>
    <property type="match status" value="1"/>
</dbReference>
<organism evidence="5 6">
    <name type="scientific">Pullulanibacillus pueri</name>
    <dbReference type="NCBI Taxonomy" id="1437324"/>
    <lineage>
        <taxon>Bacteria</taxon>
        <taxon>Bacillati</taxon>
        <taxon>Bacillota</taxon>
        <taxon>Bacilli</taxon>
        <taxon>Bacillales</taxon>
        <taxon>Sporolactobacillaceae</taxon>
        <taxon>Pullulanibacillus</taxon>
    </lineage>
</organism>
<evidence type="ECO:0000256" key="1">
    <source>
        <dbReference type="ARBA" id="ARBA00006432"/>
    </source>
</evidence>
<protein>
    <submittedName>
        <fullName evidence="5">Cyclohexanecarboxylate-CoA ligase</fullName>
    </submittedName>
</protein>
<feature type="domain" description="AMP-dependent synthetase/ligase" evidence="3">
    <location>
        <begin position="21"/>
        <end position="383"/>
    </location>
</feature>
<dbReference type="EMBL" id="BMFV01000006">
    <property type="protein sequence ID" value="GGH78108.1"/>
    <property type="molecule type" value="Genomic_DNA"/>
</dbReference>
<dbReference type="InterPro" id="IPR045851">
    <property type="entry name" value="AMP-bd_C_sf"/>
</dbReference>
<dbReference type="GO" id="GO:0006631">
    <property type="term" value="P:fatty acid metabolic process"/>
    <property type="evidence" value="ECO:0007669"/>
    <property type="project" value="TreeGrafter"/>
</dbReference>
<dbReference type="AlphaFoldDB" id="A0A8J3EL57"/>
<dbReference type="PANTHER" id="PTHR43201">
    <property type="entry name" value="ACYL-COA SYNTHETASE"/>
    <property type="match status" value="1"/>
</dbReference>
<dbReference type="InterPro" id="IPR020845">
    <property type="entry name" value="AMP-binding_CS"/>
</dbReference>
<evidence type="ECO:0000256" key="2">
    <source>
        <dbReference type="ARBA" id="ARBA00022598"/>
    </source>
</evidence>
<dbReference type="PANTHER" id="PTHR43201:SF5">
    <property type="entry name" value="MEDIUM-CHAIN ACYL-COA LIGASE ACSF2, MITOCHONDRIAL"/>
    <property type="match status" value="1"/>
</dbReference>
<dbReference type="SUPFAM" id="SSF56801">
    <property type="entry name" value="Acetyl-CoA synthetase-like"/>
    <property type="match status" value="1"/>
</dbReference>
<evidence type="ECO:0000259" key="4">
    <source>
        <dbReference type="Pfam" id="PF13193"/>
    </source>
</evidence>
<dbReference type="Proteomes" id="UP000656813">
    <property type="component" value="Unassembled WGS sequence"/>
</dbReference>
<dbReference type="Gene3D" id="3.30.300.30">
    <property type="match status" value="1"/>
</dbReference>
<reference evidence="5" key="2">
    <citation type="submission" date="2020-09" db="EMBL/GenBank/DDBJ databases">
        <authorList>
            <person name="Sun Q."/>
            <person name="Zhou Y."/>
        </authorList>
    </citation>
    <scope>NUCLEOTIDE SEQUENCE</scope>
    <source>
        <strain evidence="5">CGMCC 1.12777</strain>
    </source>
</reference>
<dbReference type="RefSeq" id="WP_188496400.1">
    <property type="nucleotide sequence ID" value="NZ_BMFV01000006.1"/>
</dbReference>
<dbReference type="InterPro" id="IPR042099">
    <property type="entry name" value="ANL_N_sf"/>
</dbReference>
<comment type="similarity">
    <text evidence="1">Belongs to the ATP-dependent AMP-binding enzyme family.</text>
</comment>
<dbReference type="Gene3D" id="3.40.50.12780">
    <property type="entry name" value="N-terminal domain of ligase-like"/>
    <property type="match status" value="1"/>
</dbReference>